<evidence type="ECO:0000259" key="4">
    <source>
        <dbReference type="Pfam" id="PF25023"/>
    </source>
</evidence>
<gene>
    <name evidence="5" type="ordered locus">sce4111</name>
</gene>
<feature type="region of interest" description="Disordered" evidence="2">
    <location>
        <begin position="1225"/>
        <end position="1246"/>
    </location>
</feature>
<dbReference type="Pfam" id="PF05593">
    <property type="entry name" value="RHS_repeat"/>
    <property type="match status" value="4"/>
</dbReference>
<dbReference type="NCBIfam" id="TIGR03696">
    <property type="entry name" value="Rhs_assc_core"/>
    <property type="match status" value="1"/>
</dbReference>
<dbReference type="Pfam" id="PF20148">
    <property type="entry name" value="DUF6531"/>
    <property type="match status" value="1"/>
</dbReference>
<keyword evidence="1" id="KW-0677">Repeat</keyword>
<dbReference type="PRINTS" id="PR00394">
    <property type="entry name" value="RHSPROTEIN"/>
</dbReference>
<organism evidence="5 6">
    <name type="scientific">Sorangium cellulosum (strain So ce56)</name>
    <name type="common">Polyangium cellulosum (strain So ce56)</name>
    <dbReference type="NCBI Taxonomy" id="448385"/>
    <lineage>
        <taxon>Bacteria</taxon>
        <taxon>Pseudomonadati</taxon>
        <taxon>Myxococcota</taxon>
        <taxon>Polyangia</taxon>
        <taxon>Polyangiales</taxon>
        <taxon>Polyangiaceae</taxon>
        <taxon>Sorangium</taxon>
    </lineage>
</organism>
<dbReference type="InterPro" id="IPR006530">
    <property type="entry name" value="YD"/>
</dbReference>
<dbReference type="OrthoDB" id="9757552at2"/>
<name>A9EW02_SORC5</name>
<dbReference type="EMBL" id="AM746676">
    <property type="protein sequence ID" value="CAN94274.1"/>
    <property type="molecule type" value="Genomic_DNA"/>
</dbReference>
<sequence length="1310" mass="144899">MPKKISVTALGLAHEGSNHAAPGPPAVSGINPPTSPAGTPFTPAPFLYIARTAKLIPCTATRRTKYTTYRIAQVDACMDVENPANKPADPLKYVPPNGADLVTKFAVGIARITSCGHSHDVKAADKKLAVTGADVILNIPTDKQTVHQSRSKLLDGGGLVAAWNDAAKNPCVIRASGDPVALATGEVIDEAVDLMTPGTIDVELRRFYASGRSAEVGPFGRGGWTHGYHQWIERDGERLLLHDENGRVVPLPPVPRRGAALHKSRGLRIARVQDRYEIRHRPSGLTRVFEPLSPGERAVLTRIHDDFGNAVALSYEGGRLARIADTAGREITFAHDPEGRIARAEVHARGALQQAVAYAYHVDRELAAVTNALGETDTYSYDAQHRLVAKALRSGVVFRYTYDPDIQRCVRSTGPDRLQNVELHYETPAKVSVAGNPDPWEYEFDERGNVVSEKRVGSGSTTRYAYDADELLISITTPAGEVVTFSYDEEARLVGVDGPGDRKVTFEYDGDRLAREIEGPRVTTFAWDHRGALARVTGPDGVTFAYDIDAWGRLARVSGPEGAIVSYAYDAEHNLAAMTDARGATTRLEHDAMGRVVAEIDALGRAERTTYDAIGRPVRRAMRDGALIELTYDGGDNVIRSSDGAGLHNGFERCGTGRVARRTLPDGETWEMAYDILERLREIHNAKGEVYEYRYDRANRLVEEISFDGQSIRYAHSIAHEPIRIDYDDGTWIDLERDARGRVIAEHNAHFRIEYERDALGRILRAAVDEHGGPVVTEIVWNDLDRVEKVVQDGLAITYTYDVMGRVASRTLPDGSVTKYFYDPAGGLVGLDHGGEKIAVQRDAAGLERRRYYHRSGLDVRIDYDVNDAPARIGAALLDPAGGAPVHVAERRYVYGPHARLLESFDADRGRRVYRRDLRGRILSCARATGTEVYAYDAAGSVVWAGDRDPATPWGLRPGNVLVRTDRARFTYDARRRRTTRTESDGSVTEYLWDCRNQLREVKLPSGVRVLFKYDAFGRRVRKTIVTPDADPTKAPHVRRVDFLWDYNELAAEIDSERGARSIVTARGTFLPMLQIEKGESYAVVPDAMGVPKELVSGRGQVAWRADHTLWGRVLAEESPAGVRAPFSLLGHYVDEETGLAYVRHRYFDPETARWLSRDPLGFDGGPNLFGFDGMPTEEVDPLGLMTRADFVQFMRQYRRQRIQAQRASDQAQSQIGTSHVVYSVDSRGNRGQSGQTLRAGTGRNHRPEDYLHAEEQVILQGGSGRAVGAGIPHCANCTNDIITSRNVTTTRINPSWDPEPWVRPDGGWR</sequence>
<dbReference type="RefSeq" id="WP_012236744.1">
    <property type="nucleotide sequence ID" value="NC_010162.1"/>
</dbReference>
<reference evidence="5 6" key="1">
    <citation type="journal article" date="2007" name="Nat. Biotechnol.">
        <title>Complete genome sequence of the myxobacterium Sorangium cellulosum.</title>
        <authorList>
            <person name="Schneiker S."/>
            <person name="Perlova O."/>
            <person name="Kaiser O."/>
            <person name="Gerth K."/>
            <person name="Alici A."/>
            <person name="Altmeyer M.O."/>
            <person name="Bartels D."/>
            <person name="Bekel T."/>
            <person name="Beyer S."/>
            <person name="Bode E."/>
            <person name="Bode H.B."/>
            <person name="Bolten C.J."/>
            <person name="Choudhuri J.V."/>
            <person name="Doss S."/>
            <person name="Elnakady Y.A."/>
            <person name="Frank B."/>
            <person name="Gaigalat L."/>
            <person name="Goesmann A."/>
            <person name="Groeger C."/>
            <person name="Gross F."/>
            <person name="Jelsbak L."/>
            <person name="Jelsbak L."/>
            <person name="Kalinowski J."/>
            <person name="Kegler C."/>
            <person name="Knauber T."/>
            <person name="Konietzny S."/>
            <person name="Kopp M."/>
            <person name="Krause L."/>
            <person name="Krug D."/>
            <person name="Linke B."/>
            <person name="Mahmud T."/>
            <person name="Martinez-Arias R."/>
            <person name="McHardy A.C."/>
            <person name="Merai M."/>
            <person name="Meyer F."/>
            <person name="Mormann S."/>
            <person name="Munoz-Dorado J."/>
            <person name="Perez J."/>
            <person name="Pradella S."/>
            <person name="Rachid S."/>
            <person name="Raddatz G."/>
            <person name="Rosenau F."/>
            <person name="Rueckert C."/>
            <person name="Sasse F."/>
            <person name="Scharfe M."/>
            <person name="Schuster S.C."/>
            <person name="Suen G."/>
            <person name="Treuner-Lange A."/>
            <person name="Velicer G.J."/>
            <person name="Vorholter F.-J."/>
            <person name="Weissman K.J."/>
            <person name="Welch R.D."/>
            <person name="Wenzel S.C."/>
            <person name="Whitworth D.E."/>
            <person name="Wilhelm S."/>
            <person name="Wittmann C."/>
            <person name="Bloecker H."/>
            <person name="Puehler A."/>
            <person name="Mueller R."/>
        </authorList>
    </citation>
    <scope>NUCLEOTIDE SEQUENCE [LARGE SCALE GENOMIC DNA]</scope>
    <source>
        <strain evidence="6">So ce56</strain>
    </source>
</reference>
<proteinExistence type="predicted"/>
<dbReference type="PANTHER" id="PTHR32305">
    <property type="match status" value="1"/>
</dbReference>
<dbReference type="eggNOG" id="COG3209">
    <property type="taxonomic scope" value="Bacteria"/>
</dbReference>
<dbReference type="KEGG" id="scl:sce4111"/>
<accession>A9EW02</accession>
<dbReference type="InterPro" id="IPR056823">
    <property type="entry name" value="TEN-like_YD-shell"/>
</dbReference>
<dbReference type="eggNOG" id="COG3064">
    <property type="taxonomic scope" value="Bacteria"/>
</dbReference>
<dbReference type="Proteomes" id="UP000002139">
    <property type="component" value="Chromosome"/>
</dbReference>
<evidence type="ECO:0000313" key="6">
    <source>
        <dbReference type="Proteomes" id="UP000002139"/>
    </source>
</evidence>
<dbReference type="InterPro" id="IPR011044">
    <property type="entry name" value="Quino_amine_DH_bsu"/>
</dbReference>
<protein>
    <submittedName>
        <fullName evidence="5">Conserved exported carbohydrate-binding protein,Rhs family</fullName>
    </submittedName>
</protein>
<dbReference type="Gene3D" id="2.180.10.10">
    <property type="entry name" value="RHS repeat-associated core"/>
    <property type="match status" value="3"/>
</dbReference>
<dbReference type="InterPro" id="IPR050708">
    <property type="entry name" value="T6SS_VgrG/RHS"/>
</dbReference>
<feature type="domain" description="Teneurin-like YD-shell" evidence="4">
    <location>
        <begin position="913"/>
        <end position="1159"/>
    </location>
</feature>
<dbReference type="PANTHER" id="PTHR32305:SF15">
    <property type="entry name" value="PROTEIN RHSA-RELATED"/>
    <property type="match status" value="1"/>
</dbReference>
<dbReference type="BioCyc" id="SCEL448385:SCE_RS21135-MONOMER"/>
<evidence type="ECO:0000256" key="2">
    <source>
        <dbReference type="SAM" id="MobiDB-lite"/>
    </source>
</evidence>
<dbReference type="InterPro" id="IPR045351">
    <property type="entry name" value="DUF6531"/>
</dbReference>
<feature type="compositionally biased region" description="Polar residues" evidence="2">
    <location>
        <begin position="1230"/>
        <end position="1239"/>
    </location>
</feature>
<dbReference type="STRING" id="448385.sce4111"/>
<evidence type="ECO:0000313" key="5">
    <source>
        <dbReference type="EMBL" id="CAN94274.1"/>
    </source>
</evidence>
<feature type="domain" description="DUF6531" evidence="3">
    <location>
        <begin position="177"/>
        <end position="250"/>
    </location>
</feature>
<dbReference type="NCBIfam" id="TIGR01643">
    <property type="entry name" value="YD_repeat_2x"/>
    <property type="match status" value="6"/>
</dbReference>
<dbReference type="HOGENOM" id="CLU_001218_0_1_7"/>
<evidence type="ECO:0000256" key="1">
    <source>
        <dbReference type="ARBA" id="ARBA00022737"/>
    </source>
</evidence>
<dbReference type="SUPFAM" id="SSF50969">
    <property type="entry name" value="YVTN repeat-like/Quinoprotein amine dehydrogenase"/>
    <property type="match status" value="1"/>
</dbReference>
<dbReference type="InterPro" id="IPR022385">
    <property type="entry name" value="Rhs_assc_core"/>
</dbReference>
<dbReference type="Pfam" id="PF25023">
    <property type="entry name" value="TEN_YD-shell"/>
    <property type="match status" value="1"/>
</dbReference>
<evidence type="ECO:0000259" key="3">
    <source>
        <dbReference type="Pfam" id="PF20148"/>
    </source>
</evidence>
<keyword evidence="6" id="KW-1185">Reference proteome</keyword>
<dbReference type="InterPro" id="IPR031325">
    <property type="entry name" value="RHS_repeat"/>
</dbReference>